<evidence type="ECO:0000313" key="2">
    <source>
        <dbReference type="EMBL" id="QDU81955.1"/>
    </source>
</evidence>
<dbReference type="InterPro" id="IPR016833">
    <property type="entry name" value="Put_Na-Bile_cotransptr"/>
</dbReference>
<dbReference type="EMBL" id="CP036281">
    <property type="protein sequence ID" value="QDU81955.1"/>
    <property type="molecule type" value="Genomic_DNA"/>
</dbReference>
<evidence type="ECO:0000256" key="1">
    <source>
        <dbReference type="SAM" id="Phobius"/>
    </source>
</evidence>
<evidence type="ECO:0000313" key="3">
    <source>
        <dbReference type="Proteomes" id="UP000317178"/>
    </source>
</evidence>
<dbReference type="Proteomes" id="UP000317178">
    <property type="component" value="Chromosome"/>
</dbReference>
<dbReference type="AlphaFoldDB" id="A0A518CRW0"/>
<accession>A0A518CRW0</accession>
<feature type="transmembrane region" description="Helical" evidence="1">
    <location>
        <begin position="84"/>
        <end position="105"/>
    </location>
</feature>
<dbReference type="InterPro" id="IPR038770">
    <property type="entry name" value="Na+/solute_symporter_sf"/>
</dbReference>
<name>A0A518CRW0_9PLAN</name>
<feature type="transmembrane region" description="Helical" evidence="1">
    <location>
        <begin position="21"/>
        <end position="38"/>
    </location>
</feature>
<keyword evidence="1" id="KW-0812">Transmembrane</keyword>
<feature type="transmembrane region" description="Helical" evidence="1">
    <location>
        <begin position="242"/>
        <end position="267"/>
    </location>
</feature>
<feature type="transmembrane region" description="Helical" evidence="1">
    <location>
        <begin position="111"/>
        <end position="131"/>
    </location>
</feature>
<sequence>MGGLKFSVYGDYMLQYIQKQWFLFGLTIFISAGLWWGYHSSEEEVNQVTELLKPKNLTQIVLFLMAFSLNSRLLYDSFRYPGPVLLSSCTNYIAIPILGMMLMSMQMGIDFQIGLMIAASTPCTMAAASVWTRKAGGNDAVSLLVTILTNGICFIVTPFWLTRALGDGVSLDTREMVWRLVYSVLIPVTLGQLTRLIAPAARFADRYKTPLGVVAQLCILVLIFAASARGGLNVQTAGDAPGFSAIALVTLSGIALHLFGMFLAWQAGKWFDFKRRDRIAMLFAGSQKTLPIGLLIATDPAMFGNPDYLGPGQGIPFVVFPMLLFHGSQLFIDTFIANRIAARTPAESEIE</sequence>
<feature type="transmembrane region" description="Helical" evidence="1">
    <location>
        <begin position="143"/>
        <end position="160"/>
    </location>
</feature>
<dbReference type="PANTHER" id="PTHR18640:SF10">
    <property type="entry name" value="SODIUM_METABOLITE COTRANSPORTER BASS4, CHLOROPLASTIC-RELATED"/>
    <property type="match status" value="1"/>
</dbReference>
<dbReference type="Pfam" id="PF13593">
    <property type="entry name" value="SBF_like"/>
    <property type="match status" value="1"/>
</dbReference>
<dbReference type="PANTHER" id="PTHR18640">
    <property type="entry name" value="SOLUTE CARRIER FAMILY 10 MEMBER 7"/>
    <property type="match status" value="1"/>
</dbReference>
<dbReference type="KEGG" id="plon:Pla110_37070"/>
<feature type="transmembrane region" description="Helical" evidence="1">
    <location>
        <begin position="210"/>
        <end position="230"/>
    </location>
</feature>
<dbReference type="OrthoDB" id="245077at2"/>
<feature type="transmembrane region" description="Helical" evidence="1">
    <location>
        <begin position="58"/>
        <end position="75"/>
    </location>
</feature>
<keyword evidence="3" id="KW-1185">Reference proteome</keyword>
<gene>
    <name evidence="2" type="ORF">Pla110_37070</name>
</gene>
<organism evidence="2 3">
    <name type="scientific">Polystyrenella longa</name>
    <dbReference type="NCBI Taxonomy" id="2528007"/>
    <lineage>
        <taxon>Bacteria</taxon>
        <taxon>Pseudomonadati</taxon>
        <taxon>Planctomycetota</taxon>
        <taxon>Planctomycetia</taxon>
        <taxon>Planctomycetales</taxon>
        <taxon>Planctomycetaceae</taxon>
        <taxon>Polystyrenella</taxon>
    </lineage>
</organism>
<keyword evidence="1" id="KW-1133">Transmembrane helix</keyword>
<dbReference type="Gene3D" id="1.20.1530.20">
    <property type="match status" value="1"/>
</dbReference>
<keyword evidence="1" id="KW-0472">Membrane</keyword>
<protein>
    <submittedName>
        <fullName evidence="2">Sodium Bile acid symporter family protein</fullName>
    </submittedName>
</protein>
<feature type="transmembrane region" description="Helical" evidence="1">
    <location>
        <begin position="180"/>
        <end position="198"/>
    </location>
</feature>
<reference evidence="2 3" key="1">
    <citation type="submission" date="2019-02" db="EMBL/GenBank/DDBJ databases">
        <title>Deep-cultivation of Planctomycetes and their phenomic and genomic characterization uncovers novel biology.</title>
        <authorList>
            <person name="Wiegand S."/>
            <person name="Jogler M."/>
            <person name="Boedeker C."/>
            <person name="Pinto D."/>
            <person name="Vollmers J."/>
            <person name="Rivas-Marin E."/>
            <person name="Kohn T."/>
            <person name="Peeters S.H."/>
            <person name="Heuer A."/>
            <person name="Rast P."/>
            <person name="Oberbeckmann S."/>
            <person name="Bunk B."/>
            <person name="Jeske O."/>
            <person name="Meyerdierks A."/>
            <person name="Storesund J.E."/>
            <person name="Kallscheuer N."/>
            <person name="Luecker S."/>
            <person name="Lage O.M."/>
            <person name="Pohl T."/>
            <person name="Merkel B.J."/>
            <person name="Hornburger P."/>
            <person name="Mueller R.-W."/>
            <person name="Bruemmer F."/>
            <person name="Labrenz M."/>
            <person name="Spormann A.M."/>
            <person name="Op den Camp H."/>
            <person name="Overmann J."/>
            <person name="Amann R."/>
            <person name="Jetten M.S.M."/>
            <person name="Mascher T."/>
            <person name="Medema M.H."/>
            <person name="Devos D.P."/>
            <person name="Kaster A.-K."/>
            <person name="Ovreas L."/>
            <person name="Rohde M."/>
            <person name="Galperin M.Y."/>
            <person name="Jogler C."/>
        </authorList>
    </citation>
    <scope>NUCLEOTIDE SEQUENCE [LARGE SCALE GENOMIC DNA]</scope>
    <source>
        <strain evidence="2 3">Pla110</strain>
    </source>
</reference>
<proteinExistence type="predicted"/>